<dbReference type="Proteomes" id="UP000248291">
    <property type="component" value="Unassembled WGS sequence"/>
</dbReference>
<reference evidence="1 2" key="1">
    <citation type="submission" date="2018-04" db="EMBL/GenBank/DDBJ databases">
        <title>Draft genome sequence of Pseudomonas syringae pv. actinidiae biovar 3 strains isolated from kiwifruit in Kagawa prefecture.</title>
        <authorList>
            <person name="Tabuchi M."/>
            <person name="Saito M."/>
            <person name="Fujiwara S."/>
            <person name="Sasa N."/>
            <person name="Akimitsu K."/>
            <person name="Gomi K."/>
            <person name="Konishi-Sugita S."/>
            <person name="Hamano K."/>
            <person name="Kataoka I."/>
        </authorList>
    </citation>
    <scope>NUCLEOTIDE SEQUENCE [LARGE SCALE GENOMIC DNA]</scope>
    <source>
        <strain evidence="1 2">MAFF212211</strain>
    </source>
</reference>
<accession>A0AAN4QEJ2</accession>
<name>A0AAN4QEJ2_PSESF</name>
<comment type="caution">
    <text evidence="1">The sequence shown here is derived from an EMBL/GenBank/DDBJ whole genome shotgun (WGS) entry which is preliminary data.</text>
</comment>
<protein>
    <submittedName>
        <fullName evidence="1">Uncharacterized protein</fullName>
    </submittedName>
</protein>
<dbReference type="AlphaFoldDB" id="A0AAN4QEJ2"/>
<dbReference type="EMBL" id="BGKA01000294">
    <property type="protein sequence ID" value="GBH21473.1"/>
    <property type="molecule type" value="Genomic_DNA"/>
</dbReference>
<sequence>MVKTIRSSSSPERADISQAWTLRNPSPISLVRTRVISL</sequence>
<proteinExistence type="predicted"/>
<organism evidence="1 2">
    <name type="scientific">Pseudomonas syringae pv. actinidiae</name>
    <dbReference type="NCBI Taxonomy" id="103796"/>
    <lineage>
        <taxon>Bacteria</taxon>
        <taxon>Pseudomonadati</taxon>
        <taxon>Pseudomonadota</taxon>
        <taxon>Gammaproteobacteria</taxon>
        <taxon>Pseudomonadales</taxon>
        <taxon>Pseudomonadaceae</taxon>
        <taxon>Pseudomonas</taxon>
        <taxon>Pseudomonas syringae</taxon>
    </lineage>
</organism>
<evidence type="ECO:0000313" key="2">
    <source>
        <dbReference type="Proteomes" id="UP000248291"/>
    </source>
</evidence>
<evidence type="ECO:0000313" key="1">
    <source>
        <dbReference type="EMBL" id="GBH21473.1"/>
    </source>
</evidence>
<gene>
    <name evidence="1" type="ORF">KPSA3_07520</name>
</gene>